<dbReference type="EMBL" id="WEIA01000010">
    <property type="protein sequence ID" value="NLR22745.1"/>
    <property type="molecule type" value="Genomic_DNA"/>
</dbReference>
<feature type="chain" id="PRO_5034585849" evidence="1">
    <location>
        <begin position="23"/>
        <end position="149"/>
    </location>
</feature>
<keyword evidence="1" id="KW-0732">Signal</keyword>
<evidence type="ECO:0000313" key="5">
    <source>
        <dbReference type="Proteomes" id="UP001304419"/>
    </source>
</evidence>
<feature type="signal peptide" evidence="1">
    <location>
        <begin position="1"/>
        <end position="22"/>
    </location>
</feature>
<evidence type="ECO:0000256" key="1">
    <source>
        <dbReference type="SAM" id="SignalP"/>
    </source>
</evidence>
<reference evidence="3 5" key="2">
    <citation type="submission" date="2023-10" db="EMBL/GenBank/DDBJ databases">
        <title>To unveil natural product biosynthetic capacity in Pseudoalteromonas.</title>
        <authorList>
            <person name="Wang J."/>
        </authorList>
    </citation>
    <scope>NUCLEOTIDE SEQUENCE [LARGE SCALE GENOMIC DNA]</scope>
    <source>
        <strain evidence="3 5">DSM 15914</strain>
    </source>
</reference>
<evidence type="ECO:0000313" key="2">
    <source>
        <dbReference type="EMBL" id="NLR22745.1"/>
    </source>
</evidence>
<keyword evidence="5" id="KW-1185">Reference proteome</keyword>
<dbReference type="Pfam" id="PF16267">
    <property type="entry name" value="DUF4920"/>
    <property type="match status" value="1"/>
</dbReference>
<name>A0A8I2KM02_9GAMM</name>
<dbReference type="EMBL" id="CP137579">
    <property type="protein sequence ID" value="WOX31074.1"/>
    <property type="molecule type" value="Genomic_DNA"/>
</dbReference>
<evidence type="ECO:0000313" key="4">
    <source>
        <dbReference type="Proteomes" id="UP000646877"/>
    </source>
</evidence>
<dbReference type="Proteomes" id="UP001304419">
    <property type="component" value="Chromosome 2"/>
</dbReference>
<dbReference type="RefSeq" id="WP_193522173.1">
    <property type="nucleotide sequence ID" value="NZ_CBCSDF010000009.1"/>
</dbReference>
<dbReference type="InterPro" id="IPR032577">
    <property type="entry name" value="DUF4920"/>
</dbReference>
<protein>
    <submittedName>
        <fullName evidence="2">DUF4920 domain-containing protein</fullName>
    </submittedName>
</protein>
<gene>
    <name evidence="2" type="ORF">F9Y85_15830</name>
    <name evidence="3" type="ORF">R5H13_19200</name>
</gene>
<proteinExistence type="predicted"/>
<reference evidence="2" key="1">
    <citation type="submission" date="2019-10" db="EMBL/GenBank/DDBJ databases">
        <authorList>
            <person name="Paulsen S."/>
        </authorList>
    </citation>
    <scope>NUCLEOTIDE SEQUENCE</scope>
    <source>
        <strain evidence="2">LMG 19692</strain>
    </source>
</reference>
<dbReference type="Proteomes" id="UP000646877">
    <property type="component" value="Unassembled WGS sequence"/>
</dbReference>
<sequence>MMKDTIKLTALFLAVFSRFSFSSPLEFAGGADMSKLVEAEHILPNLNDYTTNLVTVKGVVTHVCRKLGCWMTLRVANGLDVNIEVEQGDMVFPLAAIGREAHVTGRFEALNQRALACVSKADDEAALMRLGFNPTAVTISHLVQQIKHS</sequence>
<evidence type="ECO:0000313" key="3">
    <source>
        <dbReference type="EMBL" id="WOX31074.1"/>
    </source>
</evidence>
<accession>A0A8I2KM02</accession>
<dbReference type="AlphaFoldDB" id="A0A8I2KM02"/>
<organism evidence="2 4">
    <name type="scientific">Pseudoalteromonas maricaloris</name>
    <dbReference type="NCBI Taxonomy" id="184924"/>
    <lineage>
        <taxon>Bacteria</taxon>
        <taxon>Pseudomonadati</taxon>
        <taxon>Pseudomonadota</taxon>
        <taxon>Gammaproteobacteria</taxon>
        <taxon>Alteromonadales</taxon>
        <taxon>Pseudoalteromonadaceae</taxon>
        <taxon>Pseudoalteromonas</taxon>
    </lineage>
</organism>